<dbReference type="OrthoDB" id="10263032at2759"/>
<dbReference type="PANTHER" id="PTHR22767:SF2">
    <property type="entry name" value="N(ALPHA)-ACETYLTRANSFERASE 15_16, ISOFORM A"/>
    <property type="match status" value="1"/>
</dbReference>
<evidence type="ECO:0000256" key="5">
    <source>
        <dbReference type="ARBA" id="ARBA00022600"/>
    </source>
</evidence>
<dbReference type="Gene3D" id="3.30.200.20">
    <property type="entry name" value="Phosphorylase Kinase, domain 1"/>
    <property type="match status" value="1"/>
</dbReference>
<dbReference type="SMART" id="SM00220">
    <property type="entry name" value="S_TKc"/>
    <property type="match status" value="1"/>
</dbReference>
<dbReference type="GO" id="GO:0005516">
    <property type="term" value="F:calmodulin binding"/>
    <property type="evidence" value="ECO:0007669"/>
    <property type="project" value="InterPro"/>
</dbReference>
<protein>
    <recommendedName>
        <fullName evidence="3">phosphorylase kinase</fullName>
        <ecNumber evidence="3">2.7.11.19</ecNumber>
    </recommendedName>
</protein>
<comment type="subunit">
    <text evidence="13">Hexadecamer of 4 heterotetramers, each composed of alpha, beta, gamma, and delta subunits. Alpha (PHKA1 or PHKA2) and beta (PHKB) are regulatory subunits, gamma (PHKG1 or PHKG2) is the catalytic subunit, and delta is calmodulin.</text>
</comment>
<keyword evidence="11" id="KW-0067">ATP-binding</keyword>
<dbReference type="SUPFAM" id="SSF48452">
    <property type="entry name" value="TPR-like"/>
    <property type="match status" value="1"/>
</dbReference>
<evidence type="ECO:0000256" key="7">
    <source>
        <dbReference type="ARBA" id="ARBA00022737"/>
    </source>
</evidence>
<dbReference type="Pfam" id="PF12569">
    <property type="entry name" value="NatA_aux_su"/>
    <property type="match status" value="1"/>
</dbReference>
<evidence type="ECO:0000256" key="4">
    <source>
        <dbReference type="ARBA" id="ARBA00022527"/>
    </source>
</evidence>
<dbReference type="Pfam" id="PF00069">
    <property type="entry name" value="Pkinase"/>
    <property type="match status" value="1"/>
</dbReference>
<dbReference type="PANTHER" id="PTHR22767">
    <property type="entry name" value="N-TERMINAL ACETYLTRANSFERASE-RELATED"/>
    <property type="match status" value="1"/>
</dbReference>
<evidence type="ECO:0000256" key="14">
    <source>
        <dbReference type="PROSITE-ProRule" id="PRU00339"/>
    </source>
</evidence>
<dbReference type="Gene3D" id="1.25.40.1010">
    <property type="match status" value="1"/>
</dbReference>
<dbReference type="InterPro" id="IPR021183">
    <property type="entry name" value="NatA_aux_su"/>
</dbReference>
<evidence type="ECO:0000256" key="11">
    <source>
        <dbReference type="ARBA" id="ARBA00022840"/>
    </source>
</evidence>
<dbReference type="SUPFAM" id="SSF56112">
    <property type="entry name" value="Protein kinase-like (PK-like)"/>
    <property type="match status" value="1"/>
</dbReference>
<dbReference type="InterPro" id="IPR011009">
    <property type="entry name" value="Kinase-like_dom_sf"/>
</dbReference>
<evidence type="ECO:0000256" key="6">
    <source>
        <dbReference type="ARBA" id="ARBA00022679"/>
    </source>
</evidence>
<keyword evidence="5" id="KW-0321">Glycogen metabolism</keyword>
<dbReference type="FunFam" id="3.30.200.20:FF:000138">
    <property type="entry name" value="Phosphorylase b kinase gamma catalytic chain, liver/testis"/>
    <property type="match status" value="1"/>
</dbReference>
<dbReference type="InterPro" id="IPR019734">
    <property type="entry name" value="TPR_rpt"/>
</dbReference>
<dbReference type="GO" id="GO:0031415">
    <property type="term" value="C:NatA complex"/>
    <property type="evidence" value="ECO:0007669"/>
    <property type="project" value="TreeGrafter"/>
</dbReference>
<evidence type="ECO:0000313" key="16">
    <source>
        <dbReference type="EMBL" id="OZC09451.1"/>
    </source>
</evidence>
<dbReference type="SMART" id="SM00028">
    <property type="entry name" value="TPR"/>
    <property type="match status" value="4"/>
</dbReference>
<dbReference type="FunFam" id="1.25.40.1040:FF:000003">
    <property type="entry name" value="N-terminal acetyltransferase A, auxiliary subunit"/>
    <property type="match status" value="1"/>
</dbReference>
<evidence type="ECO:0000256" key="12">
    <source>
        <dbReference type="ARBA" id="ARBA00023277"/>
    </source>
</evidence>
<dbReference type="Pfam" id="PF13181">
    <property type="entry name" value="TPR_8"/>
    <property type="match status" value="1"/>
</dbReference>
<dbReference type="GO" id="GO:0005524">
    <property type="term" value="F:ATP binding"/>
    <property type="evidence" value="ECO:0007669"/>
    <property type="project" value="UniProtKB-KW"/>
</dbReference>
<dbReference type="InterPro" id="IPR008271">
    <property type="entry name" value="Ser/Thr_kinase_AS"/>
</dbReference>
<comment type="catalytic activity">
    <reaction evidence="1">
        <text>2 ATP + phosphorylase b = 2 ADP + phosphorylase a.</text>
        <dbReference type="EC" id="2.7.11.19"/>
    </reaction>
</comment>
<dbReference type="GO" id="GO:0005964">
    <property type="term" value="C:phosphorylase kinase complex"/>
    <property type="evidence" value="ECO:0007669"/>
    <property type="project" value="InterPro"/>
</dbReference>
<keyword evidence="12" id="KW-0119">Carbohydrate metabolism</keyword>
<keyword evidence="7" id="KW-0677">Repeat</keyword>
<feature type="domain" description="Protein kinase" evidence="15">
    <location>
        <begin position="923"/>
        <end position="1190"/>
    </location>
</feature>
<keyword evidence="10 14" id="KW-0802">TPR repeat</keyword>
<dbReference type="PROSITE" id="PS50011">
    <property type="entry name" value="PROTEIN_KINASE_DOM"/>
    <property type="match status" value="1"/>
</dbReference>
<dbReference type="EMBL" id="KZ269993">
    <property type="protein sequence ID" value="OZC09451.1"/>
    <property type="molecule type" value="Genomic_DNA"/>
</dbReference>
<proteinExistence type="predicted"/>
<evidence type="ECO:0000256" key="2">
    <source>
        <dbReference type="ARBA" id="ARBA00001946"/>
    </source>
</evidence>
<dbReference type="InterPro" id="IPR002291">
    <property type="entry name" value="Phosph_kin_gamma"/>
</dbReference>
<dbReference type="PROSITE" id="PS50005">
    <property type="entry name" value="TPR"/>
    <property type="match status" value="1"/>
</dbReference>
<dbReference type="InterPro" id="IPR011990">
    <property type="entry name" value="TPR-like_helical_dom_sf"/>
</dbReference>
<evidence type="ECO:0000313" key="17">
    <source>
        <dbReference type="Proteomes" id="UP000242913"/>
    </source>
</evidence>
<evidence type="ECO:0000256" key="10">
    <source>
        <dbReference type="ARBA" id="ARBA00022803"/>
    </source>
</evidence>
<sequence>MAPPGQSSSQPLPSKELTLFRKVVKHYEHKQYKNGLRCAKMILSNPQFSEHGETLAMKGLILNCMGKHEEAQECVKRGLKADLRSHVCWHVFGLVQRSEKKYDEAMKAYKQALRLDRDNMQILRDLSLLQIQMRDLDGYRDSRYRLLMLRPQQRIAWIGYATAYHLLKDYDMALKIVSEFCNSNRVELPEYDFEQSELILYQNMILRESGQLELALNKLEENASQIVDRVAYMETRANLLMALNDNAKAEMTYWKLIERNPENIIYYHQIEKCRGLAENDIEGRYEVYKKAVSMNPHAATPKRVPLYFLHGTQFESLLFNYLITGLRKGVPSLFKYLIPLYIDTDKIQFLECTLIEFVKRLEENGYKKGSLDNNPLPESPTTVLWLYYLLAQHYDKLGSVQQALVYINRAIQHTPTLIELYMIKAKIHKHAGDAHEGANLMEQAQSLDTADRYVNSKCAKYMLRAGLIKEAEHMCSKFTREGVNASANLNEMQCMWYEIECAKAHQRLANYGEALKKCHEVERHFVGIIEDQFDFHTYCIRKMTLCSYIGLLRLEDVLRRHKFYYEAAKIAITIYLRMYDHPNDFTPDKHNGEIDLSASELKKLKKKQKKEKAKEALEAAAKQKQMNAKKGDIEIDGFAPEPLNAEKLLKVDDPLEEASKFVQPLLQLNSEQFGSYILGFEVYYRKKKVLLMLQCLNKARKLRPNSPDLHVAASKYLHYYEKAQLEGTVKELAAELTSTLFRDTKSASEFNTAFKSANINSFPHRLAAAEVSIFLDLNCADVTKNWLLCSLDDDRLTGVTLKNIEAFYNGILYGKYGNWSSYEMAQLTKRCHHLFKDATLFGGGVNLGAQEKENSYMIALYFYDLQTVVLTTQVCILLVIPDSYFERAMTFGHLDLDDDLDTGDETDQSEALETSTSGFYSAFEVKDVLGHGLASTVRLCIEKGTGLEFAVKIVDISTERQSEVEARRLYNETISEVNLLRQLSGHPSIISIHDFYETPAFLFAVFEMAPKGELFDVLNKSVTVSEKKARRLMRQLFDGVAYMHDRNIVHRDIKLENILCIDEERIVISDFGFATQLQPGKKLKELLGTPGYLAPEVLKCQMYEDADGYGVEVDNWALGVILYTLLAGCAPFYHRRQLMMLRMIQEAKYEFRADQWSQITSDAKDLISHLLVVEVQQRLTAAQCLYHPWMKTAAVTLKKSVVQEELIVEKRDYKKLWKYSIILARFFVRLTNVKILKLLIDRDALRERPFRDRDIRHESEAAVFEIYGHWVNRGFYYSRDMLFANKPRPKYRKVEIEVY</sequence>
<keyword evidence="17" id="KW-1185">Reference proteome</keyword>
<evidence type="ECO:0000256" key="8">
    <source>
        <dbReference type="ARBA" id="ARBA00022741"/>
    </source>
</evidence>
<dbReference type="Gene3D" id="1.10.510.10">
    <property type="entry name" value="Transferase(Phosphotransferase) domain 1"/>
    <property type="match status" value="1"/>
</dbReference>
<feature type="repeat" description="TPR" evidence="14">
    <location>
        <begin position="86"/>
        <end position="119"/>
    </location>
</feature>
<evidence type="ECO:0000256" key="3">
    <source>
        <dbReference type="ARBA" id="ARBA00012432"/>
    </source>
</evidence>
<keyword evidence="8" id="KW-0547">Nucleotide-binding</keyword>
<dbReference type="FunFam" id="1.10.510.10:FF:000571">
    <property type="entry name" value="Maternal embryonic leucine zipper kinase"/>
    <property type="match status" value="1"/>
</dbReference>
<dbReference type="GO" id="GO:0005977">
    <property type="term" value="P:glycogen metabolic process"/>
    <property type="evidence" value="ECO:0007669"/>
    <property type="project" value="UniProtKB-KW"/>
</dbReference>
<dbReference type="Gene3D" id="1.25.40.1040">
    <property type="match status" value="1"/>
</dbReference>
<evidence type="ECO:0000259" key="15">
    <source>
        <dbReference type="PROSITE" id="PS50011"/>
    </source>
</evidence>
<keyword evidence="6" id="KW-0808">Transferase</keyword>
<dbReference type="InterPro" id="IPR000719">
    <property type="entry name" value="Prot_kinase_dom"/>
</dbReference>
<comment type="cofactor">
    <cofactor evidence="2">
        <name>Mg(2+)</name>
        <dbReference type="ChEBI" id="CHEBI:18420"/>
    </cofactor>
</comment>
<accession>A0A238BVT8</accession>
<dbReference type="GO" id="GO:0004689">
    <property type="term" value="F:phosphorylase kinase activity"/>
    <property type="evidence" value="ECO:0007669"/>
    <property type="project" value="UniProtKB-EC"/>
</dbReference>
<dbReference type="EC" id="2.7.11.19" evidence="3"/>
<keyword evidence="9" id="KW-0418">Kinase</keyword>
<gene>
    <name evidence="16" type="ORF">X798_03407</name>
</gene>
<reference evidence="16 17" key="1">
    <citation type="submission" date="2015-12" db="EMBL/GenBank/DDBJ databases">
        <title>Draft genome of the nematode, Onchocerca flexuosa.</title>
        <authorList>
            <person name="Mitreva M."/>
        </authorList>
    </citation>
    <scope>NUCLEOTIDE SEQUENCE [LARGE SCALE GENOMIC DNA]</scope>
    <source>
        <strain evidence="16">Red Deer</strain>
    </source>
</reference>
<dbReference type="PROSITE" id="PS00108">
    <property type="entry name" value="PROTEIN_KINASE_ST"/>
    <property type="match status" value="1"/>
</dbReference>
<name>A0A238BVT8_9BILA</name>
<evidence type="ECO:0000256" key="9">
    <source>
        <dbReference type="ARBA" id="ARBA00022777"/>
    </source>
</evidence>
<organism evidence="16 17">
    <name type="scientific">Onchocerca flexuosa</name>
    <dbReference type="NCBI Taxonomy" id="387005"/>
    <lineage>
        <taxon>Eukaryota</taxon>
        <taxon>Metazoa</taxon>
        <taxon>Ecdysozoa</taxon>
        <taxon>Nematoda</taxon>
        <taxon>Chromadorea</taxon>
        <taxon>Rhabditida</taxon>
        <taxon>Spirurina</taxon>
        <taxon>Spiruromorpha</taxon>
        <taxon>Filarioidea</taxon>
        <taxon>Onchocercidae</taxon>
        <taxon>Onchocerca</taxon>
    </lineage>
</organism>
<dbReference type="PRINTS" id="PR01049">
    <property type="entry name" value="PHOSPHBKNASE"/>
</dbReference>
<evidence type="ECO:0000256" key="13">
    <source>
        <dbReference type="ARBA" id="ARBA00025890"/>
    </source>
</evidence>
<evidence type="ECO:0000256" key="1">
    <source>
        <dbReference type="ARBA" id="ARBA00001674"/>
    </source>
</evidence>
<keyword evidence="4" id="KW-0723">Serine/threonine-protein kinase</keyword>
<dbReference type="Proteomes" id="UP000242913">
    <property type="component" value="Unassembled WGS sequence"/>
</dbReference>